<gene>
    <name evidence="2" type="ORF">SAMN04488136_12777</name>
</gene>
<name>A0A1G8F004_9VIBR</name>
<organism evidence="2 3">
    <name type="scientific">Vibrio xiamenensis</name>
    <dbReference type="NCBI Taxonomy" id="861298"/>
    <lineage>
        <taxon>Bacteria</taxon>
        <taxon>Pseudomonadati</taxon>
        <taxon>Pseudomonadota</taxon>
        <taxon>Gammaproteobacteria</taxon>
        <taxon>Vibrionales</taxon>
        <taxon>Vibrionaceae</taxon>
        <taxon>Vibrio</taxon>
    </lineage>
</organism>
<dbReference type="STRING" id="861298.SAMN04488136_12777"/>
<dbReference type="EMBL" id="FNDD01000027">
    <property type="protein sequence ID" value="SDH75468.1"/>
    <property type="molecule type" value="Genomic_DNA"/>
</dbReference>
<feature type="transmembrane region" description="Helical" evidence="1">
    <location>
        <begin position="141"/>
        <end position="158"/>
    </location>
</feature>
<accession>A0A1G8F004</accession>
<keyword evidence="1" id="KW-0472">Membrane</keyword>
<evidence type="ECO:0000256" key="1">
    <source>
        <dbReference type="SAM" id="Phobius"/>
    </source>
</evidence>
<sequence>MNSSKRCEMYCAILLENNQAELALVSEEHVKEIAYMMAGAICYAEHQYSFYVSDSDISSVASEASNMLINRPDRNPTYKQMPLVLTAIQRYREFAIPQLGGQQTLCISDASTPPPQHINSVEITNNRPLANLLATANRCDSRILILLVLAAIALGGMFL</sequence>
<proteinExistence type="predicted"/>
<reference evidence="2 3" key="1">
    <citation type="submission" date="2016-10" db="EMBL/GenBank/DDBJ databases">
        <authorList>
            <person name="de Groot N.N."/>
        </authorList>
    </citation>
    <scope>NUCLEOTIDE SEQUENCE [LARGE SCALE GENOMIC DNA]</scope>
    <source>
        <strain evidence="2 3">CGMCC 1.10228</strain>
    </source>
</reference>
<protein>
    <submittedName>
        <fullName evidence="2">Uncharacterized protein</fullName>
    </submittedName>
</protein>
<dbReference type="RefSeq" id="WP_093277706.1">
    <property type="nucleotide sequence ID" value="NZ_FNDD01000027.1"/>
</dbReference>
<keyword evidence="1" id="KW-0812">Transmembrane</keyword>
<dbReference type="Proteomes" id="UP000198854">
    <property type="component" value="Unassembled WGS sequence"/>
</dbReference>
<evidence type="ECO:0000313" key="2">
    <source>
        <dbReference type="EMBL" id="SDH75468.1"/>
    </source>
</evidence>
<dbReference type="AlphaFoldDB" id="A0A1G8F004"/>
<evidence type="ECO:0000313" key="3">
    <source>
        <dbReference type="Proteomes" id="UP000198854"/>
    </source>
</evidence>
<keyword evidence="1" id="KW-1133">Transmembrane helix</keyword>
<keyword evidence="3" id="KW-1185">Reference proteome</keyword>